<dbReference type="Gene3D" id="2.40.160.10">
    <property type="entry name" value="Porin"/>
    <property type="match status" value="1"/>
</dbReference>
<dbReference type="InterPro" id="IPR023614">
    <property type="entry name" value="Porin_dom_sf"/>
</dbReference>
<dbReference type="KEGG" id="peh:Spb1_18660"/>
<sequence length="526" mass="59539">MFAQQIFLPEVQRRRESHRLGLNSTARFQRTLTSTKVVLVAGLMMAWSICLAVSSAFAQHSQAPVYFEPELLAQSNQGFLKLPDELLSAPAVEETDSTNDQLLEDLRLLRQRLDIIEDELAAERAQQKKSEFTAKVAKEKRPSIDWTAQLQVDTVFSDQSEENRLAVGDAPNGTDFRRARLGAVGRYQEFYEYRIEMDFALPGRPSFLDVWVGHHNVKYFGTIRVGHFFEPVSLERLSANRFSTFMERGLADAIVPARNTGIAVHNATESQRLMWQYGFFKSGSDNYGDDTGDSPDWAFSHRIVWAPGLDKANTRYLNHFGFAHSIRRPDDRLYSIASTPEIRMSETGGASIPNFVNTGNIPASTVDLINFEMAFVRGPLSFQTEYNYAQVDQINGPRVNFHGAYAFVSWFITGEHRPYAVAQNENSRPIGMFGRPIPFTNVLPAPGSTETPSGPGAWELAARWSWLDLNDQNIQGGNLHDLTFGVNWYLNPYTKVQFNYIHPILYKQNFGTSTANFVGMRVNWDF</sequence>
<dbReference type="SUPFAM" id="SSF56935">
    <property type="entry name" value="Porins"/>
    <property type="match status" value="1"/>
</dbReference>
<evidence type="ECO:0000313" key="3">
    <source>
        <dbReference type="EMBL" id="QDV29946.1"/>
    </source>
</evidence>
<proteinExistence type="predicted"/>
<keyword evidence="2" id="KW-1133">Transmembrane helix</keyword>
<evidence type="ECO:0000256" key="2">
    <source>
        <dbReference type="SAM" id="Phobius"/>
    </source>
</evidence>
<dbReference type="AlphaFoldDB" id="A0A518GN08"/>
<protein>
    <submittedName>
        <fullName evidence="3">Porin O</fullName>
    </submittedName>
</protein>
<keyword evidence="4" id="KW-1185">Reference proteome</keyword>
<dbReference type="OrthoDB" id="9807854at2"/>
<accession>A0A518GN08</accession>
<evidence type="ECO:0000313" key="4">
    <source>
        <dbReference type="Proteomes" id="UP000315349"/>
    </source>
</evidence>
<dbReference type="InterPro" id="IPR010870">
    <property type="entry name" value="Porin_O/P"/>
</dbReference>
<evidence type="ECO:0000256" key="1">
    <source>
        <dbReference type="SAM" id="Coils"/>
    </source>
</evidence>
<organism evidence="3 4">
    <name type="scientific">Planctopirus ephydatiae</name>
    <dbReference type="NCBI Taxonomy" id="2528019"/>
    <lineage>
        <taxon>Bacteria</taxon>
        <taxon>Pseudomonadati</taxon>
        <taxon>Planctomycetota</taxon>
        <taxon>Planctomycetia</taxon>
        <taxon>Planctomycetales</taxon>
        <taxon>Planctomycetaceae</taxon>
        <taxon>Planctopirus</taxon>
    </lineage>
</organism>
<feature type="transmembrane region" description="Helical" evidence="2">
    <location>
        <begin position="37"/>
        <end position="58"/>
    </location>
</feature>
<name>A0A518GN08_9PLAN</name>
<dbReference type="EMBL" id="CP036299">
    <property type="protein sequence ID" value="QDV29946.1"/>
    <property type="molecule type" value="Genomic_DNA"/>
</dbReference>
<keyword evidence="1" id="KW-0175">Coiled coil</keyword>
<dbReference type="Pfam" id="PF07396">
    <property type="entry name" value="Porin_O_P"/>
    <property type="match status" value="1"/>
</dbReference>
<dbReference type="Proteomes" id="UP000315349">
    <property type="component" value="Chromosome"/>
</dbReference>
<gene>
    <name evidence="3" type="primary">oprO</name>
    <name evidence="3" type="ORF">Spb1_18660</name>
</gene>
<keyword evidence="2" id="KW-0472">Membrane</keyword>
<reference evidence="3 4" key="1">
    <citation type="submission" date="2019-02" db="EMBL/GenBank/DDBJ databases">
        <title>Deep-cultivation of Planctomycetes and their phenomic and genomic characterization uncovers novel biology.</title>
        <authorList>
            <person name="Wiegand S."/>
            <person name="Jogler M."/>
            <person name="Boedeker C."/>
            <person name="Pinto D."/>
            <person name="Vollmers J."/>
            <person name="Rivas-Marin E."/>
            <person name="Kohn T."/>
            <person name="Peeters S.H."/>
            <person name="Heuer A."/>
            <person name="Rast P."/>
            <person name="Oberbeckmann S."/>
            <person name="Bunk B."/>
            <person name="Jeske O."/>
            <person name="Meyerdierks A."/>
            <person name="Storesund J.E."/>
            <person name="Kallscheuer N."/>
            <person name="Luecker S."/>
            <person name="Lage O.M."/>
            <person name="Pohl T."/>
            <person name="Merkel B.J."/>
            <person name="Hornburger P."/>
            <person name="Mueller R.-W."/>
            <person name="Bruemmer F."/>
            <person name="Labrenz M."/>
            <person name="Spormann A.M."/>
            <person name="Op den Camp H."/>
            <person name="Overmann J."/>
            <person name="Amann R."/>
            <person name="Jetten M.S.M."/>
            <person name="Mascher T."/>
            <person name="Medema M.H."/>
            <person name="Devos D.P."/>
            <person name="Kaster A.-K."/>
            <person name="Ovreas L."/>
            <person name="Rohde M."/>
            <person name="Galperin M.Y."/>
            <person name="Jogler C."/>
        </authorList>
    </citation>
    <scope>NUCLEOTIDE SEQUENCE [LARGE SCALE GENOMIC DNA]</scope>
    <source>
        <strain evidence="3 4">Spb1</strain>
    </source>
</reference>
<keyword evidence="2" id="KW-0812">Transmembrane</keyword>
<feature type="coiled-coil region" evidence="1">
    <location>
        <begin position="92"/>
        <end position="126"/>
    </location>
</feature>